<comment type="caution">
    <text evidence="1">The sequence shown here is derived from an EMBL/GenBank/DDBJ whole genome shotgun (WGS) entry which is preliminary data.</text>
</comment>
<gene>
    <name evidence="1" type="ORF">Q8F55_000069</name>
</gene>
<evidence type="ECO:0008006" key="3">
    <source>
        <dbReference type="Google" id="ProtNLM"/>
    </source>
</evidence>
<dbReference type="RefSeq" id="XP_069212269.1">
    <property type="nucleotide sequence ID" value="XM_069348725.1"/>
</dbReference>
<dbReference type="Proteomes" id="UP001565368">
    <property type="component" value="Unassembled WGS sequence"/>
</dbReference>
<sequence>MTATTIDHTAYPYLIDMILGYADERGLLAMRGTSRAFRDAMDVKLLGHVALLVAPERVDVPDPETHRTRIAYRDKVVGHVRISDLRAAVPGPPLRLNLPSAVRVLDIKTPIYSTSGIEGASSARVKTLGAHVSETLNARALALNPPINSAAGIDGAAYTRLKTLRRSRDAVWATPPTLPSVTTMVDFLAFPRRILYYEQSPSVRVPPGLKRYVLHLRRLGLETSETPIFMDVFDSWRTSTEPAEMVLVLHDQHAPFRPNNHRPLLEHLYYYILFVLEGGGSVCVVGIEEAHEGMDKRQAFRDTLKARWKVRAPRKPPSDDKVGAFVAQVDFTTIDEWHARLREEGRGEDGFDAYEMQAVWPP</sequence>
<accession>A0ABR3QCF6</accession>
<protein>
    <recommendedName>
        <fullName evidence="3">F-box domain-containing protein</fullName>
    </recommendedName>
</protein>
<proteinExistence type="predicted"/>
<evidence type="ECO:0000313" key="2">
    <source>
        <dbReference type="Proteomes" id="UP001565368"/>
    </source>
</evidence>
<reference evidence="1 2" key="1">
    <citation type="submission" date="2023-08" db="EMBL/GenBank/DDBJ databases">
        <title>Annotated Genome Sequence of Vanrija albida AlHP1.</title>
        <authorList>
            <person name="Herzog R."/>
        </authorList>
    </citation>
    <scope>NUCLEOTIDE SEQUENCE [LARGE SCALE GENOMIC DNA]</scope>
    <source>
        <strain evidence="1 2">AlHP1</strain>
    </source>
</reference>
<dbReference type="GeneID" id="95981112"/>
<keyword evidence="2" id="KW-1185">Reference proteome</keyword>
<organism evidence="1 2">
    <name type="scientific">Vanrija albida</name>
    <dbReference type="NCBI Taxonomy" id="181172"/>
    <lineage>
        <taxon>Eukaryota</taxon>
        <taxon>Fungi</taxon>
        <taxon>Dikarya</taxon>
        <taxon>Basidiomycota</taxon>
        <taxon>Agaricomycotina</taxon>
        <taxon>Tremellomycetes</taxon>
        <taxon>Trichosporonales</taxon>
        <taxon>Trichosporonaceae</taxon>
        <taxon>Vanrija</taxon>
    </lineage>
</organism>
<dbReference type="EMBL" id="JBBXJM010000001">
    <property type="protein sequence ID" value="KAL1412325.1"/>
    <property type="molecule type" value="Genomic_DNA"/>
</dbReference>
<name>A0ABR3QCF6_9TREE</name>
<evidence type="ECO:0000313" key="1">
    <source>
        <dbReference type="EMBL" id="KAL1412325.1"/>
    </source>
</evidence>